<reference evidence="2 3" key="1">
    <citation type="submission" date="2017-10" db="EMBL/GenBank/DDBJ databases">
        <title>Massilia psychrophilum sp. nov., a novel purple-pigmented bacterium isolated from Tianshan glacier, Xinjiang Municipality, China.</title>
        <authorList>
            <person name="Wang H."/>
        </authorList>
    </citation>
    <scope>NUCLEOTIDE SEQUENCE [LARGE SCALE GENOMIC DNA]</scope>
    <source>
        <strain evidence="2 3">JCM 30074</strain>
    </source>
</reference>
<protein>
    <submittedName>
        <fullName evidence="2">Uncharacterized protein</fullName>
    </submittedName>
</protein>
<dbReference type="EMBL" id="PDOC01000032">
    <property type="protein sequence ID" value="PIL42216.1"/>
    <property type="molecule type" value="Genomic_DNA"/>
</dbReference>
<sequence length="104" mass="10898">MTTSNQRSTDNNQTDNGSNELNVSSSRAFSKDDTTSTPDGATQVHASNDVAGGLPKSPAGKHLAADQKMDDDTGLSNTVNQPPANPDRQDLQSNVGRRSDGTPD</sequence>
<keyword evidence="3" id="KW-1185">Reference proteome</keyword>
<proteinExistence type="predicted"/>
<dbReference type="RefSeq" id="WP_099793486.1">
    <property type="nucleotide sequence ID" value="NZ_JBHLYV010000028.1"/>
</dbReference>
<comment type="caution">
    <text evidence="2">The sequence shown here is derived from an EMBL/GenBank/DDBJ whole genome shotgun (WGS) entry which is preliminary data.</text>
</comment>
<feature type="region of interest" description="Disordered" evidence="1">
    <location>
        <begin position="1"/>
        <end position="104"/>
    </location>
</feature>
<evidence type="ECO:0000256" key="1">
    <source>
        <dbReference type="SAM" id="MobiDB-lite"/>
    </source>
</evidence>
<dbReference type="OrthoDB" id="8759202at2"/>
<evidence type="ECO:0000313" key="3">
    <source>
        <dbReference type="Proteomes" id="UP000230390"/>
    </source>
</evidence>
<organism evidence="2 3">
    <name type="scientific">Massilia eurypsychrophila</name>
    <dbReference type="NCBI Taxonomy" id="1485217"/>
    <lineage>
        <taxon>Bacteria</taxon>
        <taxon>Pseudomonadati</taxon>
        <taxon>Pseudomonadota</taxon>
        <taxon>Betaproteobacteria</taxon>
        <taxon>Burkholderiales</taxon>
        <taxon>Oxalobacteraceae</taxon>
        <taxon>Telluria group</taxon>
        <taxon>Massilia</taxon>
    </lineage>
</organism>
<accession>A0A2G8T827</accession>
<feature type="compositionally biased region" description="Polar residues" evidence="1">
    <location>
        <begin position="1"/>
        <end position="28"/>
    </location>
</feature>
<feature type="compositionally biased region" description="Polar residues" evidence="1">
    <location>
        <begin position="35"/>
        <end position="46"/>
    </location>
</feature>
<dbReference type="Proteomes" id="UP000230390">
    <property type="component" value="Unassembled WGS sequence"/>
</dbReference>
<gene>
    <name evidence="2" type="ORF">CR105_25440</name>
</gene>
<evidence type="ECO:0000313" key="2">
    <source>
        <dbReference type="EMBL" id="PIL42216.1"/>
    </source>
</evidence>
<name>A0A2G8T827_9BURK</name>
<dbReference type="AlphaFoldDB" id="A0A2G8T827"/>